<accession>A0ABR3PTL4</accession>
<feature type="compositionally biased region" description="Low complexity" evidence="1">
    <location>
        <begin position="151"/>
        <end position="173"/>
    </location>
</feature>
<proteinExistence type="predicted"/>
<dbReference type="PANTHER" id="PTHR34862:SF1">
    <property type="entry name" value="SPARK DOMAIN-CONTAINING PROTEIN"/>
    <property type="match status" value="1"/>
</dbReference>
<dbReference type="GeneID" id="95988508"/>
<feature type="compositionally biased region" description="Low complexity" evidence="1">
    <location>
        <begin position="468"/>
        <end position="482"/>
    </location>
</feature>
<feature type="compositionally biased region" description="Low complexity" evidence="1">
    <location>
        <begin position="426"/>
        <end position="457"/>
    </location>
</feature>
<feature type="region of interest" description="Disordered" evidence="1">
    <location>
        <begin position="149"/>
        <end position="173"/>
    </location>
</feature>
<dbReference type="PANTHER" id="PTHR34862">
    <property type="entry name" value="SPARK DOMAIN-CONTAINING PROTEIN"/>
    <property type="match status" value="1"/>
</dbReference>
<organism evidence="2 3">
    <name type="scientific">Vanrija albida</name>
    <dbReference type="NCBI Taxonomy" id="181172"/>
    <lineage>
        <taxon>Eukaryota</taxon>
        <taxon>Fungi</taxon>
        <taxon>Dikarya</taxon>
        <taxon>Basidiomycota</taxon>
        <taxon>Agaricomycotina</taxon>
        <taxon>Tremellomycetes</taxon>
        <taxon>Trichosporonales</taxon>
        <taxon>Trichosporonaceae</taxon>
        <taxon>Vanrija</taxon>
    </lineage>
</organism>
<keyword evidence="3" id="KW-1185">Reference proteome</keyword>
<dbReference type="Proteomes" id="UP001565368">
    <property type="component" value="Unassembled WGS sequence"/>
</dbReference>
<feature type="region of interest" description="Disordered" evidence="1">
    <location>
        <begin position="411"/>
        <end position="493"/>
    </location>
</feature>
<comment type="caution">
    <text evidence="2">The sequence shown here is derived from an EMBL/GenBank/DDBJ whole genome shotgun (WGS) entry which is preliminary data.</text>
</comment>
<evidence type="ECO:0000313" key="3">
    <source>
        <dbReference type="Proteomes" id="UP001565368"/>
    </source>
</evidence>
<protein>
    <submittedName>
        <fullName evidence="2">Uncharacterized protein</fullName>
    </submittedName>
</protein>
<sequence>MVNARQILAGIAAGSAATENLSATDLANAALLPFSKQCRAAIKEVVATDSYTGECLHTSLVWAGLNQNGSLVPYLDKWVQATCEDAPCSQANLTKAADFIADKCNDQESGLSFPRKWVHEIVGLYPLAREISCLQTDEKFPHYPNDTAIATNGTSTNGTSTNGTTVTNGTVDGNSTGLNGTDANSTNGNTATIVPVPIVGGSGDSNTTVVTNGTTVDNSTSTNGTIITNGTSTTNASEEGPQYCLVGIASELEASLGHPFTLNYLLRLASGSQGSAAELVSKIPKEVLCNDCVYATLDLVYQSVPEWFTVPEQVNATFVNGTITTNGTIDANGTLSNVTVDGNATVTNGTIDANGTITNGTATNGTEVPSPFIALFQGYCGYELTSNGSIPDSISLGASDSTYTHEITNANGTVLHTPPPPPRPTAPSTATAPPASTSASSVSASSESVSSESASVTDAPTVSPSVIPTVAPTDAPSASPSAGFAGRRRNHFF</sequence>
<reference evidence="2 3" key="1">
    <citation type="submission" date="2023-08" db="EMBL/GenBank/DDBJ databases">
        <title>Annotated Genome Sequence of Vanrija albida AlHP1.</title>
        <authorList>
            <person name="Herzog R."/>
        </authorList>
    </citation>
    <scope>NUCLEOTIDE SEQUENCE [LARGE SCALE GENOMIC DNA]</scope>
    <source>
        <strain evidence="2 3">AlHP1</strain>
    </source>
</reference>
<evidence type="ECO:0000256" key="1">
    <source>
        <dbReference type="SAM" id="MobiDB-lite"/>
    </source>
</evidence>
<dbReference type="RefSeq" id="XP_069205733.1">
    <property type="nucleotide sequence ID" value="XM_069355892.1"/>
</dbReference>
<dbReference type="EMBL" id="JBBXJM010000006">
    <property type="protein sequence ID" value="KAL1405789.1"/>
    <property type="molecule type" value="Genomic_DNA"/>
</dbReference>
<evidence type="ECO:0000313" key="2">
    <source>
        <dbReference type="EMBL" id="KAL1405789.1"/>
    </source>
</evidence>
<gene>
    <name evidence="2" type="ORF">Q8F55_007465</name>
</gene>
<name>A0ABR3PTL4_9TREE</name>